<evidence type="ECO:0000259" key="3">
    <source>
        <dbReference type="PROSITE" id="PS50126"/>
    </source>
</evidence>
<dbReference type="Pfam" id="PF00575">
    <property type="entry name" value="S1"/>
    <property type="match status" value="1"/>
</dbReference>
<feature type="domain" description="PDZ" evidence="2">
    <location>
        <begin position="131"/>
        <end position="220"/>
    </location>
</feature>
<keyword evidence="5" id="KW-1185">Reference proteome</keyword>
<feature type="compositionally biased region" description="Basic and acidic residues" evidence="1">
    <location>
        <begin position="442"/>
        <end position="455"/>
    </location>
</feature>
<reference evidence="4" key="1">
    <citation type="submission" date="2023-10" db="EMBL/GenBank/DDBJ databases">
        <authorList>
            <person name="Chen Y."/>
            <person name="Shah S."/>
            <person name="Dougan E. K."/>
            <person name="Thang M."/>
            <person name="Chan C."/>
        </authorList>
    </citation>
    <scope>NUCLEOTIDE SEQUENCE [LARGE SCALE GENOMIC DNA]</scope>
</reference>
<feature type="region of interest" description="Disordered" evidence="1">
    <location>
        <begin position="1"/>
        <end position="101"/>
    </location>
</feature>
<protein>
    <recommendedName>
        <fullName evidence="6">PDZ domain-containing protein</fullName>
    </recommendedName>
</protein>
<dbReference type="InterPro" id="IPR003029">
    <property type="entry name" value="S1_domain"/>
</dbReference>
<dbReference type="InterPro" id="IPR001478">
    <property type="entry name" value="PDZ"/>
</dbReference>
<dbReference type="PROSITE" id="PS50106">
    <property type="entry name" value="PDZ"/>
    <property type="match status" value="1"/>
</dbReference>
<dbReference type="Gene3D" id="2.40.50.140">
    <property type="entry name" value="Nucleic acid-binding proteins"/>
    <property type="match status" value="1"/>
</dbReference>
<feature type="compositionally biased region" description="Basic and acidic residues" evidence="1">
    <location>
        <begin position="54"/>
        <end position="69"/>
    </location>
</feature>
<name>A0ABN9XTC6_9DINO</name>
<comment type="caution">
    <text evidence="4">The sequence shown here is derived from an EMBL/GenBank/DDBJ whole genome shotgun (WGS) entry which is preliminary data.</text>
</comment>
<evidence type="ECO:0000256" key="1">
    <source>
        <dbReference type="SAM" id="MobiDB-lite"/>
    </source>
</evidence>
<feature type="region of interest" description="Disordered" evidence="1">
    <location>
        <begin position="434"/>
        <end position="469"/>
    </location>
</feature>
<evidence type="ECO:0000313" key="5">
    <source>
        <dbReference type="Proteomes" id="UP001189429"/>
    </source>
</evidence>
<evidence type="ECO:0000259" key="2">
    <source>
        <dbReference type="PROSITE" id="PS50106"/>
    </source>
</evidence>
<dbReference type="EMBL" id="CAUYUJ010021195">
    <property type="protein sequence ID" value="CAK0903279.1"/>
    <property type="molecule type" value="Genomic_DNA"/>
</dbReference>
<dbReference type="Proteomes" id="UP001189429">
    <property type="component" value="Unassembled WGS sequence"/>
</dbReference>
<sequence length="469" mass="51539">RAPRGGARRPRPERSVARGAAEAAWSERLAPGREAVEAAEARGSPPQRSQRQRPRPDEARGPGRGERRTGAWQERLAQRRRGGGGGAPPDPAAAASGARRLRAVAARPRGLPDVVVPPTLVARGESEADFQITVSKHGRFQTLGVVQTNVPGRGSIVIEGINDGLVSEWNDNANMKGDLSKIVRVGDRIVAINGVFGNAEMMILETRQSQEMTLVIRRDLTKEKESLNSLLSFARSVKQEAAAQAPSTQEPVIKGKKPDRITKEVVREARESLDQGLKEKAMTEWFLNKQAKAEVGRESIDKVSQDSTSITTRVKGDQAFERALKLERGEKLTGIVTATCAKGFFVNCGLNKDAFVPADKMLKKHLEPKEAVEIGEEMSVWVSHVDYKPGTIPKITVHQKPPFDPEPFKQYGQGHWILGNITGIDSEGIDVLIPPPDDGEWQEGRVRKNDIREKTPGMPRVMPKQEGFR</sequence>
<organism evidence="4 5">
    <name type="scientific">Prorocentrum cordatum</name>
    <dbReference type="NCBI Taxonomy" id="2364126"/>
    <lineage>
        <taxon>Eukaryota</taxon>
        <taxon>Sar</taxon>
        <taxon>Alveolata</taxon>
        <taxon>Dinophyceae</taxon>
        <taxon>Prorocentrales</taxon>
        <taxon>Prorocentraceae</taxon>
        <taxon>Prorocentrum</taxon>
    </lineage>
</organism>
<feature type="non-terminal residue" evidence="4">
    <location>
        <position position="469"/>
    </location>
</feature>
<evidence type="ECO:0000313" key="4">
    <source>
        <dbReference type="EMBL" id="CAK0903279.1"/>
    </source>
</evidence>
<feature type="compositionally biased region" description="Low complexity" evidence="1">
    <location>
        <begin position="92"/>
        <end position="101"/>
    </location>
</feature>
<feature type="non-terminal residue" evidence="4">
    <location>
        <position position="1"/>
    </location>
</feature>
<feature type="domain" description="S1 motif" evidence="3">
    <location>
        <begin position="329"/>
        <end position="400"/>
    </location>
</feature>
<evidence type="ECO:0008006" key="6">
    <source>
        <dbReference type="Google" id="ProtNLM"/>
    </source>
</evidence>
<accession>A0ABN9XTC6</accession>
<gene>
    <name evidence="4" type="ORF">PCOR1329_LOCUS79632</name>
</gene>
<dbReference type="InterPro" id="IPR012340">
    <property type="entry name" value="NA-bd_OB-fold"/>
</dbReference>
<dbReference type="SUPFAM" id="SSF50249">
    <property type="entry name" value="Nucleic acid-binding proteins"/>
    <property type="match status" value="1"/>
</dbReference>
<dbReference type="PROSITE" id="PS50126">
    <property type="entry name" value="S1"/>
    <property type="match status" value="1"/>
</dbReference>
<dbReference type="SMART" id="SM00316">
    <property type="entry name" value="S1"/>
    <property type="match status" value="1"/>
</dbReference>
<proteinExistence type="predicted"/>
<feature type="compositionally biased region" description="Basic and acidic residues" evidence="1">
    <location>
        <begin position="30"/>
        <end position="40"/>
    </location>
</feature>